<comment type="subcellular location">
    <subcellularLocation>
        <location evidence="1">Nucleus</location>
    </subcellularLocation>
</comment>
<dbReference type="RefSeq" id="XP_022714633.1">
    <property type="nucleotide sequence ID" value="XM_022858898.1"/>
</dbReference>
<dbReference type="AlphaFoldDB" id="A0A6P5WF35"/>
<organism evidence="6 7">
    <name type="scientific">Durio zibethinus</name>
    <name type="common">Durian</name>
    <dbReference type="NCBI Taxonomy" id="66656"/>
    <lineage>
        <taxon>Eukaryota</taxon>
        <taxon>Viridiplantae</taxon>
        <taxon>Streptophyta</taxon>
        <taxon>Embryophyta</taxon>
        <taxon>Tracheophyta</taxon>
        <taxon>Spermatophyta</taxon>
        <taxon>Magnoliopsida</taxon>
        <taxon>eudicotyledons</taxon>
        <taxon>Gunneridae</taxon>
        <taxon>Pentapetalae</taxon>
        <taxon>rosids</taxon>
        <taxon>malvids</taxon>
        <taxon>Malvales</taxon>
        <taxon>Malvaceae</taxon>
        <taxon>Helicteroideae</taxon>
        <taxon>Durio</taxon>
    </lineage>
</organism>
<keyword evidence="3" id="KW-0677">Repeat</keyword>
<dbReference type="InterPro" id="IPR015943">
    <property type="entry name" value="WD40/YVTN_repeat-like_dom_sf"/>
</dbReference>
<dbReference type="SUPFAM" id="SSF50978">
    <property type="entry name" value="WD40 repeat-like"/>
    <property type="match status" value="1"/>
</dbReference>
<evidence type="ECO:0000256" key="5">
    <source>
        <dbReference type="PROSITE-ProRule" id="PRU00221"/>
    </source>
</evidence>
<evidence type="ECO:0000256" key="3">
    <source>
        <dbReference type="ARBA" id="ARBA00022737"/>
    </source>
</evidence>
<accession>A0A6P5WF35</accession>
<dbReference type="InterPro" id="IPR019775">
    <property type="entry name" value="WD40_repeat_CS"/>
</dbReference>
<name>A0A6P5WF35_DURZI</name>
<proteinExistence type="predicted"/>
<evidence type="ECO:0000313" key="6">
    <source>
        <dbReference type="Proteomes" id="UP000515121"/>
    </source>
</evidence>
<keyword evidence="6" id="KW-1185">Reference proteome</keyword>
<dbReference type="GO" id="GO:0034511">
    <property type="term" value="F:U3 snoRNA binding"/>
    <property type="evidence" value="ECO:0007669"/>
    <property type="project" value="InterPro"/>
</dbReference>
<dbReference type="GO" id="GO:0032040">
    <property type="term" value="C:small-subunit processome"/>
    <property type="evidence" value="ECO:0007669"/>
    <property type="project" value="TreeGrafter"/>
</dbReference>
<evidence type="ECO:0000256" key="1">
    <source>
        <dbReference type="ARBA" id="ARBA00004123"/>
    </source>
</evidence>
<protein>
    <submittedName>
        <fullName evidence="7">U3 snoRNP-associated protein-like YAO</fullName>
    </submittedName>
</protein>
<dbReference type="PROSITE" id="PS50082">
    <property type="entry name" value="WD_REPEATS_2"/>
    <property type="match status" value="3"/>
</dbReference>
<dbReference type="GeneID" id="111274323"/>
<keyword evidence="4" id="KW-0539">Nucleus</keyword>
<dbReference type="Gene3D" id="2.130.10.10">
    <property type="entry name" value="YVTN repeat-like/Quinoprotein amine dehydrogenase"/>
    <property type="match status" value="2"/>
</dbReference>
<evidence type="ECO:0000256" key="2">
    <source>
        <dbReference type="ARBA" id="ARBA00022574"/>
    </source>
</evidence>
<dbReference type="InterPro" id="IPR001680">
    <property type="entry name" value="WD40_rpt"/>
</dbReference>
<dbReference type="InterPro" id="IPR036322">
    <property type="entry name" value="WD40_repeat_dom_sf"/>
</dbReference>
<dbReference type="InterPro" id="IPR020472">
    <property type="entry name" value="WD40_PAC1"/>
</dbReference>
<dbReference type="KEGG" id="dzi:111274323"/>
<sequence>MPFYQSGVGNIPFDIERFRRQVRLKKPETADRFKALVKHRLSVTALALSDDDLKGFSASKDGTVLQWDVESGKTEKFQWPSENILKNHGWKDLRGRLKKHSKSVLALAVCSDGRYLASGGLDRHVHLWDIRTRGHLQAFLWSPRSLFDNLTYSKFSISRIIKYIQFFSIWHLICAQQAFPGHQTYLSCLSFRQGTTDLFSGSFDWTVKYWNMEDRAYIDTICGHKSEVLTLDCLRKE</sequence>
<gene>
    <name evidence="7" type="primary">LOC111274323</name>
</gene>
<dbReference type="PRINTS" id="PR00320">
    <property type="entry name" value="GPROTEINBRPT"/>
</dbReference>
<dbReference type="PROSITE" id="PS00678">
    <property type="entry name" value="WD_REPEATS_1"/>
    <property type="match status" value="1"/>
</dbReference>
<dbReference type="InterPro" id="IPR039241">
    <property type="entry name" value="Rrp9-like"/>
</dbReference>
<reference evidence="7" key="1">
    <citation type="submission" date="2025-08" db="UniProtKB">
        <authorList>
            <consortium name="RefSeq"/>
        </authorList>
    </citation>
    <scope>IDENTIFICATION</scope>
    <source>
        <tissue evidence="7">Fruit stalk</tissue>
    </source>
</reference>
<evidence type="ECO:0000256" key="4">
    <source>
        <dbReference type="ARBA" id="ARBA00023242"/>
    </source>
</evidence>
<feature type="repeat" description="WD" evidence="5">
    <location>
        <begin position="97"/>
        <end position="138"/>
    </location>
</feature>
<dbReference type="PROSITE" id="PS50294">
    <property type="entry name" value="WD_REPEATS_REGION"/>
    <property type="match status" value="3"/>
</dbReference>
<dbReference type="SMART" id="SM00320">
    <property type="entry name" value="WD40"/>
    <property type="match status" value="3"/>
</dbReference>
<evidence type="ECO:0000313" key="7">
    <source>
        <dbReference type="RefSeq" id="XP_022714633.1"/>
    </source>
</evidence>
<feature type="repeat" description="WD" evidence="5">
    <location>
        <begin position="36"/>
        <end position="77"/>
    </location>
</feature>
<dbReference type="Proteomes" id="UP000515121">
    <property type="component" value="Unplaced"/>
</dbReference>
<dbReference type="Pfam" id="PF00400">
    <property type="entry name" value="WD40"/>
    <property type="match status" value="3"/>
</dbReference>
<dbReference type="PANTHER" id="PTHR19865">
    <property type="entry name" value="U3 SMALL NUCLEOLAR RNA INTERACTING PROTEIN 2"/>
    <property type="match status" value="1"/>
</dbReference>
<dbReference type="PANTHER" id="PTHR19865:SF0">
    <property type="entry name" value="U3 SMALL NUCLEOLAR RNA-INTERACTING PROTEIN 2"/>
    <property type="match status" value="1"/>
</dbReference>
<keyword evidence="2 5" id="KW-0853">WD repeat</keyword>
<dbReference type="OrthoDB" id="189968at2759"/>
<feature type="repeat" description="WD" evidence="5">
    <location>
        <begin position="179"/>
        <end position="220"/>
    </location>
</feature>